<dbReference type="EMBL" id="GL732532">
    <property type="protein sequence ID" value="EFX85578.1"/>
    <property type="molecule type" value="Genomic_DNA"/>
</dbReference>
<gene>
    <name evidence="2" type="ORF">DAPPUDRAFT_300256</name>
</gene>
<accession>E9G4B8</accession>
<evidence type="ECO:0000256" key="1">
    <source>
        <dbReference type="SAM" id="MobiDB-lite"/>
    </source>
</evidence>
<name>E9G4B8_DAPPU</name>
<keyword evidence="3" id="KW-1185">Reference proteome</keyword>
<dbReference type="Proteomes" id="UP000000305">
    <property type="component" value="Unassembled WGS sequence"/>
</dbReference>
<organism evidence="2 3">
    <name type="scientific">Daphnia pulex</name>
    <name type="common">Water flea</name>
    <dbReference type="NCBI Taxonomy" id="6669"/>
    <lineage>
        <taxon>Eukaryota</taxon>
        <taxon>Metazoa</taxon>
        <taxon>Ecdysozoa</taxon>
        <taxon>Arthropoda</taxon>
        <taxon>Crustacea</taxon>
        <taxon>Branchiopoda</taxon>
        <taxon>Diplostraca</taxon>
        <taxon>Cladocera</taxon>
        <taxon>Anomopoda</taxon>
        <taxon>Daphniidae</taxon>
        <taxon>Daphnia</taxon>
    </lineage>
</organism>
<evidence type="ECO:0000313" key="2">
    <source>
        <dbReference type="EMBL" id="EFX85578.1"/>
    </source>
</evidence>
<dbReference type="HOGENOM" id="CLU_2673576_0_0_1"/>
<dbReference type="AlphaFoldDB" id="E9G4B8"/>
<protein>
    <submittedName>
        <fullName evidence="2">Uncharacterized protein</fullName>
    </submittedName>
</protein>
<feature type="region of interest" description="Disordered" evidence="1">
    <location>
        <begin position="27"/>
        <end position="75"/>
    </location>
</feature>
<dbReference type="KEGG" id="dpx:DAPPUDRAFT_300256"/>
<reference evidence="2 3" key="1">
    <citation type="journal article" date="2011" name="Science">
        <title>The ecoresponsive genome of Daphnia pulex.</title>
        <authorList>
            <person name="Colbourne J.K."/>
            <person name="Pfrender M.E."/>
            <person name="Gilbert D."/>
            <person name="Thomas W.K."/>
            <person name="Tucker A."/>
            <person name="Oakley T.H."/>
            <person name="Tokishita S."/>
            <person name="Aerts A."/>
            <person name="Arnold G.J."/>
            <person name="Basu M.K."/>
            <person name="Bauer D.J."/>
            <person name="Caceres C.E."/>
            <person name="Carmel L."/>
            <person name="Casola C."/>
            <person name="Choi J.H."/>
            <person name="Detter J.C."/>
            <person name="Dong Q."/>
            <person name="Dusheyko S."/>
            <person name="Eads B.D."/>
            <person name="Frohlich T."/>
            <person name="Geiler-Samerotte K.A."/>
            <person name="Gerlach D."/>
            <person name="Hatcher P."/>
            <person name="Jogdeo S."/>
            <person name="Krijgsveld J."/>
            <person name="Kriventseva E.V."/>
            <person name="Kultz D."/>
            <person name="Laforsch C."/>
            <person name="Lindquist E."/>
            <person name="Lopez J."/>
            <person name="Manak J.R."/>
            <person name="Muller J."/>
            <person name="Pangilinan J."/>
            <person name="Patwardhan R.P."/>
            <person name="Pitluck S."/>
            <person name="Pritham E.J."/>
            <person name="Rechtsteiner A."/>
            <person name="Rho M."/>
            <person name="Rogozin I.B."/>
            <person name="Sakarya O."/>
            <person name="Salamov A."/>
            <person name="Schaack S."/>
            <person name="Shapiro H."/>
            <person name="Shiga Y."/>
            <person name="Skalitzky C."/>
            <person name="Smith Z."/>
            <person name="Souvorov A."/>
            <person name="Sung W."/>
            <person name="Tang Z."/>
            <person name="Tsuchiya D."/>
            <person name="Tu H."/>
            <person name="Vos H."/>
            <person name="Wang M."/>
            <person name="Wolf Y.I."/>
            <person name="Yamagata H."/>
            <person name="Yamada T."/>
            <person name="Ye Y."/>
            <person name="Shaw J.R."/>
            <person name="Andrews J."/>
            <person name="Crease T.J."/>
            <person name="Tang H."/>
            <person name="Lucas S.M."/>
            <person name="Robertson H.M."/>
            <person name="Bork P."/>
            <person name="Koonin E.V."/>
            <person name="Zdobnov E.M."/>
            <person name="Grigoriev I.V."/>
            <person name="Lynch M."/>
            <person name="Boore J.L."/>
        </authorList>
    </citation>
    <scope>NUCLEOTIDE SEQUENCE [LARGE SCALE GENOMIC DNA]</scope>
</reference>
<sequence>MPVHGSRVELVDLNNAEVRASMLEKLFRSSSSSSLNESSSSDSFEGNEGRGNVESSEDSCPPPIASPSATEESQC</sequence>
<evidence type="ECO:0000313" key="3">
    <source>
        <dbReference type="Proteomes" id="UP000000305"/>
    </source>
</evidence>
<proteinExistence type="predicted"/>
<feature type="compositionally biased region" description="Low complexity" evidence="1">
    <location>
        <begin position="29"/>
        <end position="43"/>
    </location>
</feature>
<dbReference type="InParanoid" id="E9G4B8"/>